<dbReference type="InterPro" id="IPR003960">
    <property type="entry name" value="ATPase_AAA_CS"/>
</dbReference>
<dbReference type="GO" id="GO:1990275">
    <property type="term" value="F:preribosome binding"/>
    <property type="evidence" value="ECO:0007669"/>
    <property type="project" value="TreeGrafter"/>
</dbReference>
<feature type="domain" description="AAA+ ATPase" evidence="5">
    <location>
        <begin position="276"/>
        <end position="377"/>
    </location>
</feature>
<proteinExistence type="inferred from homology"/>
<dbReference type="FunFam" id="1.10.8.60:FF:000052">
    <property type="entry name" value="Nuclear valosin-containing protein-like"/>
    <property type="match status" value="1"/>
</dbReference>
<dbReference type="OrthoDB" id="2187at2759"/>
<evidence type="ECO:0000256" key="3">
    <source>
        <dbReference type="ARBA" id="ARBA00022840"/>
    </source>
</evidence>
<dbReference type="SUPFAM" id="SSF52540">
    <property type="entry name" value="P-loop containing nucleoside triphosphate hydrolases"/>
    <property type="match status" value="2"/>
</dbReference>
<evidence type="ECO:0000313" key="6">
    <source>
        <dbReference type="EMBL" id="KAF1376094.1"/>
    </source>
</evidence>
<dbReference type="Pfam" id="PF16725">
    <property type="entry name" value="Nucleolin_bd"/>
    <property type="match status" value="1"/>
</dbReference>
<dbReference type="InterPro" id="IPR003593">
    <property type="entry name" value="AAA+_ATPase"/>
</dbReference>
<feature type="region of interest" description="Disordered" evidence="4">
    <location>
        <begin position="456"/>
        <end position="481"/>
    </location>
</feature>
<evidence type="ECO:0000256" key="4">
    <source>
        <dbReference type="SAM" id="MobiDB-lite"/>
    </source>
</evidence>
<name>A0A6A5EJB7_PERFL</name>
<dbReference type="Gene3D" id="3.40.50.300">
    <property type="entry name" value="P-loop containing nucleotide triphosphate hydrolases"/>
    <property type="match status" value="3"/>
</dbReference>
<dbReference type="Proteomes" id="UP000465112">
    <property type="component" value="Chromosome 19"/>
</dbReference>
<dbReference type="InterPro" id="IPR038100">
    <property type="entry name" value="NLV2_N_sf"/>
</dbReference>
<keyword evidence="3" id="KW-0067">ATP-binding</keyword>
<feature type="compositionally biased region" description="Polar residues" evidence="4">
    <location>
        <begin position="188"/>
        <end position="198"/>
    </location>
</feature>
<feature type="compositionally biased region" description="Polar residues" evidence="4">
    <location>
        <begin position="110"/>
        <end position="122"/>
    </location>
</feature>
<evidence type="ECO:0000259" key="5">
    <source>
        <dbReference type="SMART" id="SM00382"/>
    </source>
</evidence>
<dbReference type="InterPro" id="IPR050168">
    <property type="entry name" value="AAA_ATPase_domain"/>
</dbReference>
<keyword evidence="7" id="KW-1185">Reference proteome</keyword>
<feature type="domain" description="AAA+ ATPase" evidence="5">
    <location>
        <begin position="573"/>
        <end position="709"/>
    </location>
</feature>
<dbReference type="CDD" id="cd19530">
    <property type="entry name" value="RecA-like_NVL_r2-like"/>
    <property type="match status" value="1"/>
</dbReference>
<dbReference type="FunFam" id="3.40.50.300:FF:000149">
    <property type="entry name" value="Nuclear valosin-containing protein-like"/>
    <property type="match status" value="1"/>
</dbReference>
<keyword evidence="2" id="KW-0547">Nucleotide-binding</keyword>
<reference evidence="6 7" key="1">
    <citation type="submission" date="2019-06" db="EMBL/GenBank/DDBJ databases">
        <title>A chromosome-scale genome assembly of the European perch, Perca fluviatilis.</title>
        <authorList>
            <person name="Roques C."/>
            <person name="Zahm M."/>
            <person name="Cabau C."/>
            <person name="Klopp C."/>
            <person name="Bouchez O."/>
            <person name="Donnadieu C."/>
            <person name="Kuhl H."/>
            <person name="Gislard M."/>
            <person name="Guendouz S."/>
            <person name="Journot L."/>
            <person name="Haffray P."/>
            <person name="Bestin A."/>
            <person name="Morvezen R."/>
            <person name="Feron R."/>
            <person name="Wen M."/>
            <person name="Jouanno E."/>
            <person name="Herpin A."/>
            <person name="Schartl M."/>
            <person name="Postlethwait J."/>
            <person name="Schaerlinger B."/>
            <person name="Chardard D."/>
            <person name="Lecocq T."/>
            <person name="Poncet C."/>
            <person name="Jaffrelo L."/>
            <person name="Lampietro C."/>
            <person name="Guiguen Y."/>
        </authorList>
    </citation>
    <scope>NUCLEOTIDE SEQUENCE [LARGE SCALE GENOMIC DNA]</scope>
    <source>
        <tissue evidence="6">Blood</tissue>
    </source>
</reference>
<comment type="similarity">
    <text evidence="1">Belongs to the AAA ATPase family.</text>
</comment>
<dbReference type="PANTHER" id="PTHR23077:SF171">
    <property type="entry name" value="NUCLEAR VALOSIN-CONTAINING PROTEIN-LIKE"/>
    <property type="match status" value="1"/>
</dbReference>
<protein>
    <recommendedName>
        <fullName evidence="5">AAA+ ATPase domain-containing protein</fullName>
    </recommendedName>
</protein>
<organism evidence="6 7">
    <name type="scientific">Perca fluviatilis</name>
    <name type="common">European perch</name>
    <dbReference type="NCBI Taxonomy" id="8168"/>
    <lineage>
        <taxon>Eukaryota</taxon>
        <taxon>Metazoa</taxon>
        <taxon>Chordata</taxon>
        <taxon>Craniata</taxon>
        <taxon>Vertebrata</taxon>
        <taxon>Euteleostomi</taxon>
        <taxon>Actinopterygii</taxon>
        <taxon>Neopterygii</taxon>
        <taxon>Teleostei</taxon>
        <taxon>Neoteleostei</taxon>
        <taxon>Acanthomorphata</taxon>
        <taxon>Eupercaria</taxon>
        <taxon>Perciformes</taxon>
        <taxon>Percoidei</taxon>
        <taxon>Percidae</taxon>
        <taxon>Percinae</taxon>
        <taxon>Perca</taxon>
    </lineage>
</organism>
<sequence length="825" mass="90773">MKNRSGGCLDSRLRQRVEQYLATCTSEYVDLSAMALELQKLYRMEYGRRNRTAFRIQVEKVYEAIMKESGLNDLESKHLAKRAKHSHNDTGDGSSSSEESSDSDDPILENTPTNHMNSSLTSLYRKGHPESGTCSPRRDQPAASSPASTANLPPSAGTLVSTGGWFIDRGRGPEKSSILIDLCEEEPTNTMSNKTDVSMLQPEKSAKKSKKRRKTSTETTESRSLNKKAKSKSPELQYPTLKFEDVGGNEETLTEVCKLLIHMRHPEVYQQLGMVPPRGFLLHGPPGCGKTLLAQAVAGEMQLPMLKVSAPELVSGVSGESEQKLRELFDLAVVNLNSLTETAQVLVIGATNRPDSLDPALRRAGRFDREICLGIPDEAARLRILKTLCRKLKLPEDFDYQQLARLTPGYVGADLMALCREAAMSAVHRVLLEIRGQSWSATEELLTRRDLAEAAVSDGEVREQQTNDTEPVPEEESAQDPLQQGELWHLLHLLKSTETLSEEELAGLCILMSDFKASLASIQPSAKREGFATVPDVTWEDVGALQDIREELTMAILAPVRSPEQFRALGLSAPSGVLLAGPPGCGKTLLAKAVANESGLNFISVKGPELLNMYVGESERAVRQVFQRGRNSAPCVIFFDEIDALCPRRSGHESGASVRVVNQLLTEMDGLETRRQVFIMAATNRPDIIDPAILRPGRLDKTLYVGLPPPADRHAILLTITKGGTKPQLEDDVCLEEVAFDERCDCFSGADITALVREASVNALRIYLKSQPSPASSSGHTYSSGSVADIRVSKQNFDDAFKKVRPSVSKKDQRMYEQLRESLSR</sequence>
<feature type="compositionally biased region" description="Polar residues" evidence="4">
    <location>
        <begin position="142"/>
        <end position="152"/>
    </location>
</feature>
<accession>A0A6A5EJB7</accession>
<dbReference type="EMBL" id="VHII01000019">
    <property type="protein sequence ID" value="KAF1376094.1"/>
    <property type="molecule type" value="Genomic_DNA"/>
</dbReference>
<evidence type="ECO:0000256" key="1">
    <source>
        <dbReference type="ARBA" id="ARBA00006914"/>
    </source>
</evidence>
<dbReference type="InterPro" id="IPR003959">
    <property type="entry name" value="ATPase_AAA_core"/>
</dbReference>
<dbReference type="SMART" id="SM00382">
    <property type="entry name" value="AAA"/>
    <property type="match status" value="2"/>
</dbReference>
<gene>
    <name evidence="6" type="ORF">PFLUV_G00227050</name>
</gene>
<comment type="caution">
    <text evidence="6">The sequence shown here is derived from an EMBL/GenBank/DDBJ whole genome shotgun (WGS) entry which is preliminary data.</text>
</comment>
<dbReference type="GO" id="GO:0005634">
    <property type="term" value="C:nucleus"/>
    <property type="evidence" value="ECO:0007669"/>
    <property type="project" value="TreeGrafter"/>
</dbReference>
<dbReference type="Gene3D" id="1.10.8.60">
    <property type="match status" value="2"/>
</dbReference>
<dbReference type="GO" id="GO:0016887">
    <property type="term" value="F:ATP hydrolysis activity"/>
    <property type="evidence" value="ECO:0007669"/>
    <property type="project" value="InterPro"/>
</dbReference>
<dbReference type="AlphaFoldDB" id="A0A6A5EJB7"/>
<feature type="region of interest" description="Disordered" evidence="4">
    <location>
        <begin position="184"/>
        <end position="236"/>
    </location>
</feature>
<dbReference type="InterPro" id="IPR041569">
    <property type="entry name" value="AAA_lid_3"/>
</dbReference>
<dbReference type="GO" id="GO:0042254">
    <property type="term" value="P:ribosome biogenesis"/>
    <property type="evidence" value="ECO:0007669"/>
    <property type="project" value="TreeGrafter"/>
</dbReference>
<dbReference type="Gene3D" id="1.10.10.2010">
    <property type="match status" value="1"/>
</dbReference>
<evidence type="ECO:0000313" key="7">
    <source>
        <dbReference type="Proteomes" id="UP000465112"/>
    </source>
</evidence>
<evidence type="ECO:0000256" key="2">
    <source>
        <dbReference type="ARBA" id="ARBA00022741"/>
    </source>
</evidence>
<dbReference type="GO" id="GO:0005524">
    <property type="term" value="F:ATP binding"/>
    <property type="evidence" value="ECO:0007669"/>
    <property type="project" value="UniProtKB-KW"/>
</dbReference>
<feature type="region of interest" description="Disordered" evidence="4">
    <location>
        <begin position="80"/>
        <end position="158"/>
    </location>
</feature>
<feature type="region of interest" description="Disordered" evidence="4">
    <location>
        <begin position="803"/>
        <end position="825"/>
    </location>
</feature>
<dbReference type="PROSITE" id="PS00674">
    <property type="entry name" value="AAA"/>
    <property type="match status" value="2"/>
</dbReference>
<feature type="compositionally biased region" description="Basic and acidic residues" evidence="4">
    <location>
        <begin position="809"/>
        <end position="825"/>
    </location>
</feature>
<dbReference type="Pfam" id="PF00004">
    <property type="entry name" value="AAA"/>
    <property type="match status" value="3"/>
</dbReference>
<dbReference type="GO" id="GO:0003723">
    <property type="term" value="F:RNA binding"/>
    <property type="evidence" value="ECO:0007669"/>
    <property type="project" value="TreeGrafter"/>
</dbReference>
<dbReference type="PANTHER" id="PTHR23077">
    <property type="entry name" value="AAA-FAMILY ATPASE"/>
    <property type="match status" value="1"/>
</dbReference>
<dbReference type="FunFam" id="1.10.8.60:FF:000081">
    <property type="entry name" value="AAA family ATPase/60S ribosome export protein"/>
    <property type="match status" value="1"/>
</dbReference>
<dbReference type="InterPro" id="IPR027417">
    <property type="entry name" value="P-loop_NTPase"/>
</dbReference>
<dbReference type="Pfam" id="PF17862">
    <property type="entry name" value="AAA_lid_3"/>
    <property type="match status" value="2"/>
</dbReference>
<dbReference type="InterPro" id="IPR031996">
    <property type="entry name" value="NVL2_nucleolin-bd"/>
</dbReference>